<feature type="region of interest" description="Disordered" evidence="1">
    <location>
        <begin position="33"/>
        <end position="80"/>
    </location>
</feature>
<evidence type="ECO:0000313" key="2">
    <source>
        <dbReference type="EMBL" id="OGL78006.1"/>
    </source>
</evidence>
<evidence type="ECO:0000256" key="1">
    <source>
        <dbReference type="SAM" id="MobiDB-lite"/>
    </source>
</evidence>
<organism evidence="2 3">
    <name type="scientific">Candidatus Uhrbacteria bacterium RIFCSPHIGHO2_12_FULL_54_23</name>
    <dbReference type="NCBI Taxonomy" id="1802397"/>
    <lineage>
        <taxon>Bacteria</taxon>
        <taxon>Candidatus Uhriibacteriota</taxon>
    </lineage>
</organism>
<name>A0A1F7UI95_9BACT</name>
<dbReference type="EMBL" id="MGEF01000044">
    <property type="protein sequence ID" value="OGL78006.1"/>
    <property type="molecule type" value="Genomic_DNA"/>
</dbReference>
<dbReference type="AlphaFoldDB" id="A0A1F7UI95"/>
<dbReference type="Proteomes" id="UP000176604">
    <property type="component" value="Unassembled WGS sequence"/>
</dbReference>
<sequence>MRALEEERVLAFEYPRTNFSTEGIAEAVAQYRSDKAEGDKNADIEDTLGRQKPGGEEQGITRQERAQKETGFGKDEGGNA</sequence>
<feature type="compositionally biased region" description="Basic and acidic residues" evidence="1">
    <location>
        <begin position="62"/>
        <end position="80"/>
    </location>
</feature>
<reference evidence="2 3" key="1">
    <citation type="journal article" date="2016" name="Nat. Commun.">
        <title>Thousands of microbial genomes shed light on interconnected biogeochemical processes in an aquifer system.</title>
        <authorList>
            <person name="Anantharaman K."/>
            <person name="Brown C.T."/>
            <person name="Hug L.A."/>
            <person name="Sharon I."/>
            <person name="Castelle C.J."/>
            <person name="Probst A.J."/>
            <person name="Thomas B.C."/>
            <person name="Singh A."/>
            <person name="Wilkins M.J."/>
            <person name="Karaoz U."/>
            <person name="Brodie E.L."/>
            <person name="Williams K.H."/>
            <person name="Hubbard S.S."/>
            <person name="Banfield J.F."/>
        </authorList>
    </citation>
    <scope>NUCLEOTIDE SEQUENCE [LARGE SCALE GENOMIC DNA]</scope>
</reference>
<proteinExistence type="predicted"/>
<comment type="caution">
    <text evidence="2">The sequence shown here is derived from an EMBL/GenBank/DDBJ whole genome shotgun (WGS) entry which is preliminary data.</text>
</comment>
<protein>
    <submittedName>
        <fullName evidence="2">Uncharacterized protein</fullName>
    </submittedName>
</protein>
<accession>A0A1F7UI95</accession>
<gene>
    <name evidence="2" type="ORF">A3J43_03535</name>
</gene>
<evidence type="ECO:0000313" key="3">
    <source>
        <dbReference type="Proteomes" id="UP000176604"/>
    </source>
</evidence>
<feature type="compositionally biased region" description="Basic and acidic residues" evidence="1">
    <location>
        <begin position="33"/>
        <end position="55"/>
    </location>
</feature>